<dbReference type="NCBIfam" id="TIGR00103">
    <property type="entry name" value="DNA_YbaB_EbfC"/>
    <property type="match status" value="1"/>
</dbReference>
<dbReference type="AlphaFoldDB" id="A0A554LW81"/>
<dbReference type="EMBL" id="VMGL01000013">
    <property type="protein sequence ID" value="TSC97122.1"/>
    <property type="molecule type" value="Genomic_DNA"/>
</dbReference>
<dbReference type="GO" id="GO:0003677">
    <property type="term" value="F:DNA binding"/>
    <property type="evidence" value="ECO:0007669"/>
    <property type="project" value="UniProtKB-KW"/>
</dbReference>
<name>A0A554LW81_9BACT</name>
<comment type="caution">
    <text evidence="2">The sequence shown here is derived from an EMBL/GenBank/DDBJ whole genome shotgun (WGS) entry which is preliminary data.</text>
</comment>
<dbReference type="Gene3D" id="3.30.1310.10">
    <property type="entry name" value="Nucleoid-associated protein YbaB-like domain"/>
    <property type="match status" value="1"/>
</dbReference>
<evidence type="ECO:0000313" key="3">
    <source>
        <dbReference type="Proteomes" id="UP000318711"/>
    </source>
</evidence>
<dbReference type="Proteomes" id="UP000318711">
    <property type="component" value="Unassembled WGS sequence"/>
</dbReference>
<dbReference type="PANTHER" id="PTHR33449:SF1">
    <property type="entry name" value="NUCLEOID-ASSOCIATED PROTEIN YBAB"/>
    <property type="match status" value="1"/>
</dbReference>
<evidence type="ECO:0008006" key="4">
    <source>
        <dbReference type="Google" id="ProtNLM"/>
    </source>
</evidence>
<evidence type="ECO:0000256" key="1">
    <source>
        <dbReference type="ARBA" id="ARBA00023125"/>
    </source>
</evidence>
<dbReference type="PANTHER" id="PTHR33449">
    <property type="entry name" value="NUCLEOID-ASSOCIATED PROTEIN YBAB"/>
    <property type="match status" value="1"/>
</dbReference>
<protein>
    <recommendedName>
        <fullName evidence="4">Nucleoid-associated protein</fullName>
    </recommendedName>
</protein>
<sequence>MFDKAKQMYSLAKKAKEMQKELKATEVEASSNDNSVKVILTGEMKVKAIEINENELKPENKRQLEEKMSRVFNEAISRSQAISASRAKEMMGDLGINIPGM</sequence>
<dbReference type="PIRSF" id="PIRSF004555">
    <property type="entry name" value="UCP004555"/>
    <property type="match status" value="1"/>
</dbReference>
<keyword evidence="1" id="KW-0238">DNA-binding</keyword>
<organism evidence="2 3">
    <name type="scientific">Candidatus Berkelbacteria bacterium Licking1014_2</name>
    <dbReference type="NCBI Taxonomy" id="2017146"/>
    <lineage>
        <taxon>Bacteria</taxon>
        <taxon>Candidatus Berkelbacteria</taxon>
    </lineage>
</organism>
<dbReference type="Pfam" id="PF02575">
    <property type="entry name" value="YbaB_DNA_bd"/>
    <property type="match status" value="1"/>
</dbReference>
<reference evidence="2 3" key="1">
    <citation type="submission" date="2017-07" db="EMBL/GenBank/DDBJ databases">
        <title>Mechanisms for carbon and nitrogen cycling indicate functional differentiation within the Candidate Phyla Radiation.</title>
        <authorList>
            <person name="Danczak R.E."/>
            <person name="Johnston M.D."/>
            <person name="Kenah C."/>
            <person name="Slattery M."/>
            <person name="Wrighton K.C."/>
            <person name="Wilkins M.J."/>
        </authorList>
    </citation>
    <scope>NUCLEOTIDE SEQUENCE [LARGE SCALE GENOMIC DNA]</scope>
    <source>
        <strain evidence="2">Licking1014_2</strain>
    </source>
</reference>
<gene>
    <name evidence="2" type="ORF">CEN88_156</name>
</gene>
<dbReference type="InterPro" id="IPR004401">
    <property type="entry name" value="YbaB/EbfC"/>
</dbReference>
<dbReference type="SUPFAM" id="SSF82607">
    <property type="entry name" value="YbaB-like"/>
    <property type="match status" value="1"/>
</dbReference>
<dbReference type="InterPro" id="IPR036894">
    <property type="entry name" value="YbaB-like_sf"/>
</dbReference>
<evidence type="ECO:0000313" key="2">
    <source>
        <dbReference type="EMBL" id="TSC97122.1"/>
    </source>
</evidence>
<accession>A0A554LW81</accession>
<proteinExistence type="predicted"/>